<dbReference type="Gene3D" id="3.30.110.90">
    <property type="entry name" value="Amidohydrolase"/>
    <property type="match status" value="1"/>
</dbReference>
<comment type="similarity">
    <text evidence="1">Belongs to the TolB family.</text>
</comment>
<keyword evidence="4" id="KW-1185">Reference proteome</keyword>
<dbReference type="Pfam" id="PF07676">
    <property type="entry name" value="PD40"/>
    <property type="match status" value="5"/>
</dbReference>
<dbReference type="Gene3D" id="1.20.58.520">
    <property type="entry name" value="Amidohydrolase"/>
    <property type="match status" value="1"/>
</dbReference>
<dbReference type="RefSeq" id="WP_116175783.1">
    <property type="nucleotide sequence ID" value="NZ_CP144375.1"/>
</dbReference>
<evidence type="ECO:0000256" key="1">
    <source>
        <dbReference type="ARBA" id="ARBA00009820"/>
    </source>
</evidence>
<reference evidence="3 4" key="1">
    <citation type="submission" date="2018-08" db="EMBL/GenBank/DDBJ databases">
        <title>Genomic Encyclopedia of Archaeal and Bacterial Type Strains, Phase II (KMG-II): from individual species to whole genera.</title>
        <authorList>
            <person name="Goeker M."/>
        </authorList>
    </citation>
    <scope>NUCLEOTIDE SEQUENCE [LARGE SCALE GENOMIC DNA]</scope>
    <source>
        <strain evidence="3 4">DSM 45791</strain>
    </source>
</reference>
<sequence length="1038" mass="111611">MSAVNRREFLAGVAGAAALTGIELPSPPVAAGAPDRAGTPLAVRQGTNVAGQVSPDGATIAMDLLGVLWLLPAAGGAAKRLTDDLMDIAQPDWSPDGRTLAFQSYRDGNFNIWTIRRDGTGLRQLTQGPFDHREPRFSPDGRTIVFSSDLTGSYGIHLLDLATNKITQLTDTPVEEYEPAWSPDGAKVAFVAAGTRIDVVTVADGSRSTAITVPGTQLLHGPTWTPDGKDLVYNLVTGPPPPNPPATTELYVSGKPLVTGEDVFPFRVSFHGNDFVYSADGALRRRSLAGGAAAAIAFTAPVDVEPARYVKRRRDFDSPRPKPVVGIGSPVLSPDGRQVAFRALNDIYTMTIGQPPKPLTGDDWWKSDPAWSPDGRYLSYSTDRAGKLDIWLRDLATGQDRQLTNLPGAAAVSGSWSRDGKFLAFLDQTGALHTVEVATGAVQNVFAATFEPGKPTWSPDGSVIALAAVVPHSARFREGLSKILLVNRATGAARYVDPLPQRSLQTRGDDGPVWSPDGTKMAFVLGSLLHVVDVHPDGTFAGTPKPINDEVTDAPTWHGDSQHLLYLNNGRLRLIGVDGGAPRTVPVGLSWTNSQPRGRLVIRAGRLWDGQSPTLQSNVDVIVEGHRITAVRPSGPGVDGEVIDARDGVVMPGIVDIHNHREMQGYSYGARQGRLWLSLGITTTRSPASPAYHMVEERESVQSGKRIGPRYFATGEAIDGSRIFYNFMRPTYDERQLALELERAGALDYDLMKCYVRLRPEWQRQVIEWAHQRGVLATSHYHYPALAFGGDGMEHIGATNRLGYSRTVSALGAGYQDVIDLFNRTGAGRTPTLFVSSALFGEDPSLVTDRRVTTLYPAWEYASLAAAAHTAATTDQTATLADLAKQVAQIATTVRGGGRIVTGTDSPIDHTAVSTHMNLRAMVRYGLTPYEALLTATRNSAELLGEPLGRIAPGTYADLSVLGGDPLSDIKQAANVRSVVSNGRLFTVDDLLKPFTSPATGIATSRMLPPVPAHPSNAEFWWHDPHYVAGSRHSCCTG</sequence>
<dbReference type="PROSITE" id="PS51318">
    <property type="entry name" value="TAT"/>
    <property type="match status" value="1"/>
</dbReference>
<dbReference type="EMBL" id="QUNO01000006">
    <property type="protein sequence ID" value="REH47144.1"/>
    <property type="molecule type" value="Genomic_DNA"/>
</dbReference>
<evidence type="ECO:0000259" key="2">
    <source>
        <dbReference type="Pfam" id="PF01979"/>
    </source>
</evidence>
<dbReference type="Pfam" id="PF01979">
    <property type="entry name" value="Amidohydro_1"/>
    <property type="match status" value="1"/>
</dbReference>
<dbReference type="AlphaFoldDB" id="A0A3E0HKY7"/>
<dbReference type="GO" id="GO:0016810">
    <property type="term" value="F:hydrolase activity, acting on carbon-nitrogen (but not peptide) bonds"/>
    <property type="evidence" value="ECO:0007669"/>
    <property type="project" value="InterPro"/>
</dbReference>
<dbReference type="Gene3D" id="3.40.50.10910">
    <property type="entry name" value="Amidohydrolase"/>
    <property type="match status" value="1"/>
</dbReference>
<dbReference type="InterPro" id="IPR032466">
    <property type="entry name" value="Metal_Hydrolase"/>
</dbReference>
<dbReference type="InterPro" id="IPR011659">
    <property type="entry name" value="WD40"/>
</dbReference>
<dbReference type="InterPro" id="IPR011042">
    <property type="entry name" value="6-blade_b-propeller_TolB-like"/>
</dbReference>
<dbReference type="SUPFAM" id="SSF82171">
    <property type="entry name" value="DPP6 N-terminal domain-like"/>
    <property type="match status" value="2"/>
</dbReference>
<comment type="caution">
    <text evidence="3">The sequence shown here is derived from an EMBL/GenBank/DDBJ whole genome shotgun (WGS) entry which is preliminary data.</text>
</comment>
<evidence type="ECO:0000313" key="4">
    <source>
        <dbReference type="Proteomes" id="UP000256269"/>
    </source>
</evidence>
<dbReference type="Gene3D" id="2.120.10.30">
    <property type="entry name" value="TolB, C-terminal domain"/>
    <property type="match status" value="2"/>
</dbReference>
<dbReference type="PANTHER" id="PTHR36842:SF1">
    <property type="entry name" value="PROTEIN TOLB"/>
    <property type="match status" value="1"/>
</dbReference>
<name>A0A3E0HKY7_9PSEU</name>
<gene>
    <name evidence="3" type="ORF">BCF44_106309</name>
</gene>
<proteinExistence type="inferred from homology"/>
<feature type="domain" description="Amidohydrolase-related" evidence="2">
    <location>
        <begin position="649"/>
        <end position="985"/>
    </location>
</feature>
<organism evidence="3 4">
    <name type="scientific">Kutzneria buriramensis</name>
    <dbReference type="NCBI Taxonomy" id="1045776"/>
    <lineage>
        <taxon>Bacteria</taxon>
        <taxon>Bacillati</taxon>
        <taxon>Actinomycetota</taxon>
        <taxon>Actinomycetes</taxon>
        <taxon>Pseudonocardiales</taxon>
        <taxon>Pseudonocardiaceae</taxon>
        <taxon>Kutzneria</taxon>
    </lineage>
</organism>
<dbReference type="InterPro" id="IPR006311">
    <property type="entry name" value="TAT_signal"/>
</dbReference>
<dbReference type="Proteomes" id="UP000256269">
    <property type="component" value="Unassembled WGS sequence"/>
</dbReference>
<evidence type="ECO:0000313" key="3">
    <source>
        <dbReference type="EMBL" id="REH47144.1"/>
    </source>
</evidence>
<protein>
    <submittedName>
        <fullName evidence="3">WD40 repeat protein</fullName>
    </submittedName>
</protein>
<dbReference type="OrthoDB" id="9808778at2"/>
<dbReference type="SUPFAM" id="SSF51338">
    <property type="entry name" value="Composite domain of metallo-dependent hydrolases"/>
    <property type="match status" value="1"/>
</dbReference>
<dbReference type="InterPro" id="IPR006680">
    <property type="entry name" value="Amidohydro-rel"/>
</dbReference>
<dbReference type="SUPFAM" id="SSF51556">
    <property type="entry name" value="Metallo-dependent hydrolases"/>
    <property type="match status" value="1"/>
</dbReference>
<accession>A0A3E0HKY7</accession>
<dbReference type="InterPro" id="IPR011059">
    <property type="entry name" value="Metal-dep_hydrolase_composite"/>
</dbReference>
<dbReference type="PANTHER" id="PTHR36842">
    <property type="entry name" value="PROTEIN TOLB HOMOLOG"/>
    <property type="match status" value="1"/>
</dbReference>
<dbReference type="Gene3D" id="2.30.40.10">
    <property type="entry name" value="Urease, subunit C, domain 1"/>
    <property type="match status" value="1"/>
</dbReference>